<dbReference type="Gene3D" id="2.60.40.10">
    <property type="entry name" value="Immunoglobulins"/>
    <property type="match status" value="1"/>
</dbReference>
<reference evidence="7" key="1">
    <citation type="submission" date="2020-03" db="EMBL/GenBank/DDBJ databases">
        <authorList>
            <person name="Weist P."/>
        </authorList>
    </citation>
    <scope>NUCLEOTIDE SEQUENCE</scope>
</reference>
<keyword evidence="4" id="KW-0393">Immunoglobulin domain</keyword>
<evidence type="ECO:0000313" key="8">
    <source>
        <dbReference type="Proteomes" id="UP001153269"/>
    </source>
</evidence>
<dbReference type="AlphaFoldDB" id="A0A9N7TR88"/>
<evidence type="ECO:0000256" key="1">
    <source>
        <dbReference type="ARBA" id="ARBA00022729"/>
    </source>
</evidence>
<keyword evidence="5" id="KW-0391">Immunity</keyword>
<evidence type="ECO:0000256" key="4">
    <source>
        <dbReference type="ARBA" id="ARBA00023319"/>
    </source>
</evidence>
<evidence type="ECO:0000256" key="5">
    <source>
        <dbReference type="ARBA" id="ARBA00043266"/>
    </source>
</evidence>
<evidence type="ECO:0000256" key="3">
    <source>
        <dbReference type="ARBA" id="ARBA00023170"/>
    </source>
</evidence>
<keyword evidence="2" id="KW-1064">Adaptive immunity</keyword>
<dbReference type="InterPro" id="IPR007110">
    <property type="entry name" value="Ig-like_dom"/>
</dbReference>
<dbReference type="SMART" id="SM00406">
    <property type="entry name" value="IGv"/>
    <property type="match status" value="1"/>
</dbReference>
<keyword evidence="3" id="KW-0675">Receptor</keyword>
<keyword evidence="8" id="KW-1185">Reference proteome</keyword>
<dbReference type="PANTHER" id="PTHR19367:SF18">
    <property type="entry name" value="T CELL RECEPTOR ALPHA VARIABLE 16"/>
    <property type="match status" value="1"/>
</dbReference>
<evidence type="ECO:0000256" key="2">
    <source>
        <dbReference type="ARBA" id="ARBA00023130"/>
    </source>
</evidence>
<dbReference type="SUPFAM" id="SSF48726">
    <property type="entry name" value="Immunoglobulin"/>
    <property type="match status" value="1"/>
</dbReference>
<keyword evidence="5" id="KW-1279">T cell receptor</keyword>
<dbReference type="PANTHER" id="PTHR19367">
    <property type="entry name" value="T-CELL RECEPTOR ALPHA CHAIN V REGION"/>
    <property type="match status" value="1"/>
</dbReference>
<dbReference type="InterPro" id="IPR036179">
    <property type="entry name" value="Ig-like_dom_sf"/>
</dbReference>
<dbReference type="InterPro" id="IPR013783">
    <property type="entry name" value="Ig-like_fold"/>
</dbReference>
<name>A0A9N7TR88_PLEPL</name>
<dbReference type="EMBL" id="CADEAL010000221">
    <property type="protein sequence ID" value="CAB1416639.1"/>
    <property type="molecule type" value="Genomic_DNA"/>
</dbReference>
<dbReference type="GO" id="GO:0002250">
    <property type="term" value="P:adaptive immune response"/>
    <property type="evidence" value="ECO:0007669"/>
    <property type="project" value="UniProtKB-KW"/>
</dbReference>
<dbReference type="InterPro" id="IPR003599">
    <property type="entry name" value="Ig_sub"/>
</dbReference>
<dbReference type="InterPro" id="IPR051287">
    <property type="entry name" value="TCR_variable_region"/>
</dbReference>
<comment type="caution">
    <text evidence="7">The sequence shown here is derived from an EMBL/GenBank/DDBJ whole genome shotgun (WGS) entry which is preliminary data.</text>
</comment>
<accession>A0A9N7TR88</accession>
<dbReference type="SMART" id="SM00409">
    <property type="entry name" value="IG"/>
    <property type="match status" value="1"/>
</dbReference>
<dbReference type="Proteomes" id="UP001153269">
    <property type="component" value="Unassembled WGS sequence"/>
</dbReference>
<evidence type="ECO:0000313" key="7">
    <source>
        <dbReference type="EMBL" id="CAB1416639.1"/>
    </source>
</evidence>
<dbReference type="PROSITE" id="PS50835">
    <property type="entry name" value="IG_LIKE"/>
    <property type="match status" value="1"/>
</dbReference>
<organism evidence="7 8">
    <name type="scientific">Pleuronectes platessa</name>
    <name type="common">European plaice</name>
    <dbReference type="NCBI Taxonomy" id="8262"/>
    <lineage>
        <taxon>Eukaryota</taxon>
        <taxon>Metazoa</taxon>
        <taxon>Chordata</taxon>
        <taxon>Craniata</taxon>
        <taxon>Vertebrata</taxon>
        <taxon>Euteleostomi</taxon>
        <taxon>Actinopterygii</taxon>
        <taxon>Neopterygii</taxon>
        <taxon>Teleostei</taxon>
        <taxon>Neoteleostei</taxon>
        <taxon>Acanthomorphata</taxon>
        <taxon>Carangaria</taxon>
        <taxon>Pleuronectiformes</taxon>
        <taxon>Pleuronectoidei</taxon>
        <taxon>Pleuronectidae</taxon>
        <taxon>Pleuronectes</taxon>
    </lineage>
</organism>
<evidence type="ECO:0000259" key="6">
    <source>
        <dbReference type="PROSITE" id="PS50835"/>
    </source>
</evidence>
<dbReference type="GO" id="GO:0042101">
    <property type="term" value="C:T cell receptor complex"/>
    <property type="evidence" value="ECO:0007669"/>
    <property type="project" value="UniProtKB-KW"/>
</dbReference>
<sequence length="204" mass="22338">MELCVSSVSSRTRDVLPAAGEVTGHCGPQWLQWKLIGSDDLIPAENIRLNPHSFSVNMEKLASLLFFSALVGHSLEDDVTASSAEVFSASGRPVTLSCQYSVKAENLQWYRQDPGSAPHYLLLITDTQEPQVVRATPPDPRLTAELNQERNGVTLQISSAAVTDSAVYYCALQPTVTGNYTTLYKNLWSKHTTPHPPLEGVTHC</sequence>
<proteinExistence type="predicted"/>
<dbReference type="Pfam" id="PF07686">
    <property type="entry name" value="V-set"/>
    <property type="match status" value="1"/>
</dbReference>
<keyword evidence="1" id="KW-0732">Signal</keyword>
<dbReference type="InterPro" id="IPR013106">
    <property type="entry name" value="Ig_V-set"/>
</dbReference>
<gene>
    <name evidence="7" type="ORF">PLEPLA_LOCUS4430</name>
</gene>
<feature type="domain" description="Ig-like" evidence="6">
    <location>
        <begin position="77"/>
        <end position="181"/>
    </location>
</feature>
<protein>
    <recommendedName>
        <fullName evidence="6">Ig-like domain-containing protein</fullName>
    </recommendedName>
</protein>